<evidence type="ECO:0000256" key="1">
    <source>
        <dbReference type="SAM" id="SignalP"/>
    </source>
</evidence>
<feature type="domain" description="FMN-binding" evidence="2">
    <location>
        <begin position="33"/>
        <end position="106"/>
    </location>
</feature>
<comment type="caution">
    <text evidence="3">The sequence shown here is derived from an EMBL/GenBank/DDBJ whole genome shotgun (WGS) entry which is preliminary data.</text>
</comment>
<proteinExistence type="predicted"/>
<dbReference type="Pfam" id="PF04205">
    <property type="entry name" value="FMN_bind"/>
    <property type="match status" value="1"/>
</dbReference>
<dbReference type="Gene3D" id="3.90.1010.20">
    <property type="match status" value="1"/>
</dbReference>
<gene>
    <name evidence="3" type="ORF">ADH67_07375</name>
</gene>
<evidence type="ECO:0000259" key="2">
    <source>
        <dbReference type="SMART" id="SM00900"/>
    </source>
</evidence>
<protein>
    <recommendedName>
        <fullName evidence="2">FMN-binding domain-containing protein</fullName>
    </recommendedName>
</protein>
<dbReference type="GeneID" id="78362624"/>
<evidence type="ECO:0000313" key="3">
    <source>
        <dbReference type="EMBL" id="OXE47606.1"/>
    </source>
</evidence>
<evidence type="ECO:0000313" key="4">
    <source>
        <dbReference type="Proteomes" id="UP000214610"/>
    </source>
</evidence>
<dbReference type="GO" id="GO:0010181">
    <property type="term" value="F:FMN binding"/>
    <property type="evidence" value="ECO:0007669"/>
    <property type="project" value="InterPro"/>
</dbReference>
<dbReference type="GO" id="GO:0016020">
    <property type="term" value="C:membrane"/>
    <property type="evidence" value="ECO:0007669"/>
    <property type="project" value="InterPro"/>
</dbReference>
<dbReference type="Proteomes" id="UP000214610">
    <property type="component" value="Unassembled WGS sequence"/>
</dbReference>
<reference evidence="4" key="1">
    <citation type="submission" date="2017-05" db="EMBL/GenBank/DDBJ databases">
        <title>Improved OligoMM genomes.</title>
        <authorList>
            <person name="Garzetti D."/>
        </authorList>
    </citation>
    <scope>NUCLEOTIDE SEQUENCE [LARGE SCALE GENOMIC DNA]</scope>
    <source>
        <strain evidence="4">YL45</strain>
    </source>
</reference>
<dbReference type="EMBL" id="NHMP01000004">
    <property type="protein sequence ID" value="OXE47606.1"/>
    <property type="molecule type" value="Genomic_DNA"/>
</dbReference>
<name>A0A227KI64_9BURK</name>
<sequence length="151" mass="15257">MKQITLAVLAAFAIAGTCSAAVKDGTYTKTVTGHNAPITVTVDIKGGKIASIATKDLESPGVGKVAIKKLEDSVIKNQSTNIDIVSGASVTSFQLLGAIKDCLKQAGAEKGDFNKRITDANKAPVTERADVVIVGGGGAGLASAVSPVFSL</sequence>
<feature type="signal peptide" evidence="1">
    <location>
        <begin position="1"/>
        <end position="20"/>
    </location>
</feature>
<keyword evidence="4" id="KW-1185">Reference proteome</keyword>
<feature type="chain" id="PRO_5011317130" description="FMN-binding domain-containing protein" evidence="1">
    <location>
        <begin position="21"/>
        <end position="151"/>
    </location>
</feature>
<accession>A0A227KI64</accession>
<dbReference type="RefSeq" id="WP_066594997.1">
    <property type="nucleotide sequence ID" value="NZ_CAJTBZ010000058.1"/>
</dbReference>
<keyword evidence="1" id="KW-0732">Signal</keyword>
<dbReference type="AlphaFoldDB" id="A0A227KI64"/>
<dbReference type="SMART" id="SM00900">
    <property type="entry name" value="FMN_bind"/>
    <property type="match status" value="1"/>
</dbReference>
<organism evidence="3 4">
    <name type="scientific">Turicimonas muris</name>
    <dbReference type="NCBI Taxonomy" id="1796652"/>
    <lineage>
        <taxon>Bacteria</taxon>
        <taxon>Pseudomonadati</taxon>
        <taxon>Pseudomonadota</taxon>
        <taxon>Betaproteobacteria</taxon>
        <taxon>Burkholderiales</taxon>
        <taxon>Sutterellaceae</taxon>
        <taxon>Turicimonas</taxon>
    </lineage>
</organism>
<dbReference type="InterPro" id="IPR007329">
    <property type="entry name" value="FMN-bd"/>
</dbReference>